<feature type="transmembrane region" description="Helical" evidence="15">
    <location>
        <begin position="457"/>
        <end position="479"/>
    </location>
</feature>
<dbReference type="SMART" id="SM00387">
    <property type="entry name" value="HATPase_c"/>
    <property type="match status" value="1"/>
</dbReference>
<comment type="caution">
    <text evidence="17">The sequence shown here is derived from an EMBL/GenBank/DDBJ whole genome shotgun (WGS) entry which is preliminary data.</text>
</comment>
<organism evidence="17 18">
    <name type="scientific">Actinomadura montaniterrae</name>
    <dbReference type="NCBI Taxonomy" id="1803903"/>
    <lineage>
        <taxon>Bacteria</taxon>
        <taxon>Bacillati</taxon>
        <taxon>Actinomycetota</taxon>
        <taxon>Actinomycetes</taxon>
        <taxon>Streptosporangiales</taxon>
        <taxon>Thermomonosporaceae</taxon>
        <taxon>Actinomadura</taxon>
    </lineage>
</organism>
<dbReference type="InterPro" id="IPR036097">
    <property type="entry name" value="HisK_dim/P_sf"/>
</dbReference>
<dbReference type="CDD" id="cd00075">
    <property type="entry name" value="HATPase"/>
    <property type="match status" value="1"/>
</dbReference>
<dbReference type="SMART" id="SM00388">
    <property type="entry name" value="HisKA"/>
    <property type="match status" value="1"/>
</dbReference>
<dbReference type="InterPro" id="IPR004358">
    <property type="entry name" value="Sig_transdc_His_kin-like_C"/>
</dbReference>
<evidence type="ECO:0000256" key="5">
    <source>
        <dbReference type="ARBA" id="ARBA00022553"/>
    </source>
</evidence>
<dbReference type="Gene3D" id="1.10.287.130">
    <property type="match status" value="1"/>
</dbReference>
<gene>
    <name evidence="17" type="ORF">F9B16_00250</name>
</gene>
<dbReference type="Proteomes" id="UP000483004">
    <property type="component" value="Unassembled WGS sequence"/>
</dbReference>
<dbReference type="Pfam" id="PF00512">
    <property type="entry name" value="HisKA"/>
    <property type="match status" value="1"/>
</dbReference>
<protein>
    <recommendedName>
        <fullName evidence="4">histidine kinase</fullName>
        <ecNumber evidence="4">2.7.13.3</ecNumber>
    </recommendedName>
</protein>
<name>A0A6L3WEC0_9ACTN</name>
<dbReference type="Pfam" id="PF02702">
    <property type="entry name" value="KdpD"/>
    <property type="match status" value="1"/>
</dbReference>
<dbReference type="SUPFAM" id="SSF52402">
    <property type="entry name" value="Adenine nucleotide alpha hydrolases-like"/>
    <property type="match status" value="1"/>
</dbReference>
<dbReference type="CDD" id="cd00082">
    <property type="entry name" value="HisKA"/>
    <property type="match status" value="1"/>
</dbReference>
<dbReference type="Gene3D" id="3.30.565.10">
    <property type="entry name" value="Histidine kinase-like ATPase, C-terminal domain"/>
    <property type="match status" value="1"/>
</dbReference>
<evidence type="ECO:0000256" key="8">
    <source>
        <dbReference type="ARBA" id="ARBA00022741"/>
    </source>
</evidence>
<comment type="catalytic activity">
    <reaction evidence="1">
        <text>ATP + protein L-histidine = ADP + protein N-phospho-L-histidine.</text>
        <dbReference type="EC" id="2.7.13.3"/>
    </reaction>
</comment>
<dbReference type="GO" id="GO:0000155">
    <property type="term" value="F:phosphorelay sensor kinase activity"/>
    <property type="evidence" value="ECO:0007669"/>
    <property type="project" value="InterPro"/>
</dbReference>
<dbReference type="InterPro" id="IPR038318">
    <property type="entry name" value="KdpD_sf"/>
</dbReference>
<dbReference type="EMBL" id="WBMR01000001">
    <property type="protein sequence ID" value="KAB2390307.1"/>
    <property type="molecule type" value="Genomic_DNA"/>
</dbReference>
<reference evidence="17 18" key="1">
    <citation type="submission" date="2019-09" db="EMBL/GenBank/DDBJ databases">
        <title>Actinomadura physcomitrii sp. nov., a novel actinomycete isolated from moss [Physcomitrium sphaericum (Ludw) Fuernr].</title>
        <authorList>
            <person name="Liu C."/>
            <person name="Zhuang X."/>
        </authorList>
    </citation>
    <scope>NUCLEOTIDE SEQUENCE [LARGE SCALE GENOMIC DNA]</scope>
    <source>
        <strain evidence="17 18">CYP1-1B</strain>
    </source>
</reference>
<keyword evidence="10" id="KW-0067">ATP-binding</keyword>
<dbReference type="GO" id="GO:0005524">
    <property type="term" value="F:ATP binding"/>
    <property type="evidence" value="ECO:0007669"/>
    <property type="project" value="UniProtKB-KW"/>
</dbReference>
<evidence type="ECO:0000256" key="2">
    <source>
        <dbReference type="ARBA" id="ARBA00004141"/>
    </source>
</evidence>
<keyword evidence="13 15" id="KW-0472">Membrane</keyword>
<keyword evidence="18" id="KW-1185">Reference proteome</keyword>
<accession>A0A6L3WEC0</accession>
<dbReference type="EC" id="2.7.13.3" evidence="4"/>
<feature type="domain" description="Histidine kinase" evidence="16">
    <location>
        <begin position="641"/>
        <end position="852"/>
    </location>
</feature>
<evidence type="ECO:0000313" key="17">
    <source>
        <dbReference type="EMBL" id="KAB2390307.1"/>
    </source>
</evidence>
<dbReference type="PANTHER" id="PTHR45569:SF1">
    <property type="entry name" value="SENSOR PROTEIN KDPD"/>
    <property type="match status" value="1"/>
</dbReference>
<dbReference type="RefSeq" id="WP_151537731.1">
    <property type="nucleotide sequence ID" value="NZ_WBMR01000001.1"/>
</dbReference>
<evidence type="ECO:0000256" key="11">
    <source>
        <dbReference type="ARBA" id="ARBA00022989"/>
    </source>
</evidence>
<feature type="region of interest" description="Disordered" evidence="14">
    <location>
        <begin position="834"/>
        <end position="889"/>
    </location>
</feature>
<dbReference type="PROSITE" id="PS50109">
    <property type="entry name" value="HIS_KIN"/>
    <property type="match status" value="1"/>
</dbReference>
<keyword evidence="5" id="KW-0597">Phosphoprotein</keyword>
<dbReference type="InterPro" id="IPR005467">
    <property type="entry name" value="His_kinase_dom"/>
</dbReference>
<dbReference type="InterPro" id="IPR003852">
    <property type="entry name" value="Sig_transdc_His_kinase_KdpD_N"/>
</dbReference>
<dbReference type="FunFam" id="3.40.50.620:FF:000112">
    <property type="entry name" value="Sensor histidine kinase KdpD"/>
    <property type="match status" value="1"/>
</dbReference>
<dbReference type="AlphaFoldDB" id="A0A6L3WEC0"/>
<keyword evidence="11 15" id="KW-1133">Transmembrane helix</keyword>
<dbReference type="GO" id="GO:0005886">
    <property type="term" value="C:plasma membrane"/>
    <property type="evidence" value="ECO:0007669"/>
    <property type="project" value="UniProtKB-SubCell"/>
</dbReference>
<comment type="subcellular location">
    <subcellularLocation>
        <location evidence="3">Cell membrane</location>
    </subcellularLocation>
    <subcellularLocation>
        <location evidence="2">Membrane</location>
        <topology evidence="2">Multi-pass membrane protein</topology>
    </subcellularLocation>
</comment>
<evidence type="ECO:0000313" key="18">
    <source>
        <dbReference type="Proteomes" id="UP000483004"/>
    </source>
</evidence>
<evidence type="ECO:0000256" key="13">
    <source>
        <dbReference type="ARBA" id="ARBA00023136"/>
    </source>
</evidence>
<dbReference type="InterPro" id="IPR025201">
    <property type="entry name" value="KdpD_TM"/>
</dbReference>
<evidence type="ECO:0000259" key="16">
    <source>
        <dbReference type="PROSITE" id="PS50109"/>
    </source>
</evidence>
<dbReference type="InterPro" id="IPR052023">
    <property type="entry name" value="Histidine_kinase_KdpD"/>
</dbReference>
<dbReference type="SUPFAM" id="SSF55874">
    <property type="entry name" value="ATPase domain of HSP90 chaperone/DNA topoisomerase II/histidine kinase"/>
    <property type="match status" value="1"/>
</dbReference>
<dbReference type="FunFam" id="3.40.50.300:FF:000483">
    <property type="entry name" value="Sensor histidine kinase KdpD"/>
    <property type="match status" value="1"/>
</dbReference>
<keyword evidence="8" id="KW-0547">Nucleotide-binding</keyword>
<sequence length="913" mass="97544">MGRGRLRVYLGAAPGVGKTYAMLAEGARRRERGTDVVVGFVETHGRPRTAALLEGLEVVPRRTLGYRGTSFTELDAGAVIARRPQVALIDELAHTNVPGSRTTKRWQDIEEILDAGIDVVTTVNVQHLESVNDVVEQITGVPQRETVPDEVVRRADQVELVDMAPEALRRRMAHGNIYAPEKIDAALGNYFRVGNLTALRELALLWLADKVDDQLDRYRADHGIARTWETRERVVVALTGGPEGDTLIRRAARIADRTKGADLLAVHVARNDGLTDVSPANLTRQRALAESLGGSYHQVVGSNVPDALLDFARGVNATQLVLGASRRGRVAQLFSRGVGVTTTAQSGTIDVHLVTHEETNQGRRWRARRTPGLPAARRNAGFALAAAGLPLLTVLLVQLREQLSLASDILLFQAAVVGVALLGGLYPALFAAIGGSLLLNYYFTPPIGKFTVQHPEAVLQLVIYVVVGVTVSTIVDITVRRSREAARARADAEVLSTLAGDILRGEHAPIAGPGGYSALGNILERLRETYALRTVTLLERDPDAPVTPDTLRDPDCWGIVATAGGEPCTSPDAGESDILVEDGTLSLVLRGRTLPASDRRVLEAFAAQAAVALRHQRLAETARQIRPLEAADRMRTALLNAVSHDLRTPLASAKAAVESLHSPDVAWSAEDQDELVATAAESLARLDHLVTNLLDMSRLQAGSLGLSPRRVAAEDIVARAIGDTDRDAVEIHIPDDLPEMVADPALLERVLANLIANAVRFNPPGEPVVITASAHGDRLELRVIDRGPGIPPADRDRVFQPFQRLGDRDNETGVGLGLALARGLAEAMDGDITPEETPGGGLTMILTMPVGPGRTPPEAPSGGEAPAAPAPGPVDGPGEGATEADLADPRIIDRVAAWRDRIGHGNDRAGPAR</sequence>
<dbReference type="PRINTS" id="PR00344">
    <property type="entry name" value="BCTRLSENSOR"/>
</dbReference>
<evidence type="ECO:0000256" key="7">
    <source>
        <dbReference type="ARBA" id="ARBA00022692"/>
    </source>
</evidence>
<evidence type="ECO:0000256" key="3">
    <source>
        <dbReference type="ARBA" id="ARBA00004236"/>
    </source>
</evidence>
<dbReference type="InterPro" id="IPR036890">
    <property type="entry name" value="HATPase_C_sf"/>
</dbReference>
<dbReference type="InterPro" id="IPR014729">
    <property type="entry name" value="Rossmann-like_a/b/a_fold"/>
</dbReference>
<evidence type="ECO:0000256" key="9">
    <source>
        <dbReference type="ARBA" id="ARBA00022777"/>
    </source>
</evidence>
<dbReference type="GO" id="GO:0005737">
    <property type="term" value="C:cytoplasm"/>
    <property type="evidence" value="ECO:0007669"/>
    <property type="project" value="UniProtKB-ARBA"/>
</dbReference>
<dbReference type="Pfam" id="PF02518">
    <property type="entry name" value="HATPase_c"/>
    <property type="match status" value="1"/>
</dbReference>
<evidence type="ECO:0000256" key="12">
    <source>
        <dbReference type="ARBA" id="ARBA00023012"/>
    </source>
</evidence>
<keyword evidence="12" id="KW-0902">Two-component regulatory system</keyword>
<evidence type="ECO:0000256" key="1">
    <source>
        <dbReference type="ARBA" id="ARBA00000085"/>
    </source>
</evidence>
<keyword evidence="6" id="KW-0808">Transferase</keyword>
<dbReference type="InterPro" id="IPR027417">
    <property type="entry name" value="P-loop_NTPase"/>
</dbReference>
<dbReference type="InterPro" id="IPR006016">
    <property type="entry name" value="UspA"/>
</dbReference>
<evidence type="ECO:0000256" key="4">
    <source>
        <dbReference type="ARBA" id="ARBA00012438"/>
    </source>
</evidence>
<dbReference type="Gene3D" id="3.40.50.300">
    <property type="entry name" value="P-loop containing nucleotide triphosphate hydrolases"/>
    <property type="match status" value="1"/>
</dbReference>
<evidence type="ECO:0000256" key="14">
    <source>
        <dbReference type="SAM" id="MobiDB-lite"/>
    </source>
</evidence>
<feature type="transmembrane region" description="Helical" evidence="15">
    <location>
        <begin position="409"/>
        <end position="437"/>
    </location>
</feature>
<dbReference type="InterPro" id="IPR003661">
    <property type="entry name" value="HisK_dim/P_dom"/>
</dbReference>
<keyword evidence="7 15" id="KW-0812">Transmembrane</keyword>
<evidence type="ECO:0000256" key="6">
    <source>
        <dbReference type="ARBA" id="ARBA00022679"/>
    </source>
</evidence>
<evidence type="ECO:0000256" key="15">
    <source>
        <dbReference type="SAM" id="Phobius"/>
    </source>
</evidence>
<dbReference type="PANTHER" id="PTHR45569">
    <property type="entry name" value="SENSOR PROTEIN KDPD"/>
    <property type="match status" value="1"/>
</dbReference>
<keyword evidence="9 17" id="KW-0418">Kinase</keyword>
<feature type="transmembrane region" description="Helical" evidence="15">
    <location>
        <begin position="380"/>
        <end position="397"/>
    </location>
</feature>
<dbReference type="Gene3D" id="3.40.50.620">
    <property type="entry name" value="HUPs"/>
    <property type="match status" value="1"/>
</dbReference>
<proteinExistence type="predicted"/>
<dbReference type="InterPro" id="IPR003594">
    <property type="entry name" value="HATPase_dom"/>
</dbReference>
<dbReference type="SUPFAM" id="SSF47384">
    <property type="entry name" value="Homodimeric domain of signal transducing histidine kinase"/>
    <property type="match status" value="1"/>
</dbReference>
<dbReference type="Gene3D" id="1.20.120.620">
    <property type="entry name" value="Backbone structure of the membrane domain of e. Coli histidine kinase receptor kdpd"/>
    <property type="match status" value="1"/>
</dbReference>
<dbReference type="Pfam" id="PF00582">
    <property type="entry name" value="Usp"/>
    <property type="match status" value="1"/>
</dbReference>
<evidence type="ECO:0000256" key="10">
    <source>
        <dbReference type="ARBA" id="ARBA00022840"/>
    </source>
</evidence>
<dbReference type="OrthoDB" id="9806130at2"/>
<dbReference type="Pfam" id="PF13493">
    <property type="entry name" value="DUF4118"/>
    <property type="match status" value="1"/>
</dbReference>